<accession>A0A914W7Z2</accession>
<dbReference type="WBParaSite" id="PSAMB.scaffold3376size18526.g21305.t1">
    <property type="protein sequence ID" value="PSAMB.scaffold3376size18526.g21305.t1"/>
    <property type="gene ID" value="PSAMB.scaffold3376size18526.g21305"/>
</dbReference>
<dbReference type="InterPro" id="IPR016024">
    <property type="entry name" value="ARM-type_fold"/>
</dbReference>
<organism evidence="3 4">
    <name type="scientific">Plectus sambesii</name>
    <dbReference type="NCBI Taxonomy" id="2011161"/>
    <lineage>
        <taxon>Eukaryota</taxon>
        <taxon>Metazoa</taxon>
        <taxon>Ecdysozoa</taxon>
        <taxon>Nematoda</taxon>
        <taxon>Chromadorea</taxon>
        <taxon>Plectida</taxon>
        <taxon>Plectina</taxon>
        <taxon>Plectoidea</taxon>
        <taxon>Plectidae</taxon>
        <taxon>Plectus</taxon>
    </lineage>
</organism>
<dbReference type="PANTHER" id="PTHR10663:SF388">
    <property type="entry name" value="GOLGI-SPECIFIC BREFELDIN A-RESISTANCE GUANINE NUCLEOTIDE EXCHANGE FACTOR 1"/>
    <property type="match status" value="1"/>
</dbReference>
<sequence>SSRGQSPAPPGSADQSDLGDQAPEPTLSDSYHQVSCQLIDLCHTLHVKANGIFRSWADAGGRVDASAAAIWDQCWRPLLQCIARLCCDCRRQIRTQALNYLVRAFLIHDLQALESAQWENCFGEVLFPLLAKLLDNISPMDPIGMEETRVRAMQLLSKVLLNHLSPLSALPSFPALWLRILDYMERYLHTERSDLLSEAIPESLKNMILVLDNTGMFMAIPGLYEMTRNRLGTFLPELIVEILPSPPTDPGISAAVASAVLMQQQAAAGIQPTPEQLRHEQHAIRREEVQLDLEEVVVHSGSGATSPVPMAHNRQQLQQQMPPPPCPHPTAPILLPPAQHQIILHPPAAFAPSSPQPHPQSLPLPQPHSQPLPQPPYTPEKP</sequence>
<name>A0A914W7Z2_9BILA</name>
<dbReference type="SUPFAM" id="SSF48371">
    <property type="entry name" value="ARM repeat"/>
    <property type="match status" value="1"/>
</dbReference>
<dbReference type="Pfam" id="PF23325">
    <property type="entry name" value="TPR_28"/>
    <property type="match status" value="1"/>
</dbReference>
<protein>
    <recommendedName>
        <fullName evidence="2">GBF1-like tetratricopeptide repeats domain-containing protein</fullName>
    </recommendedName>
</protein>
<evidence type="ECO:0000259" key="2">
    <source>
        <dbReference type="Pfam" id="PF23325"/>
    </source>
</evidence>
<feature type="domain" description="GBF1-like tetratricopeptide repeats" evidence="2">
    <location>
        <begin position="71"/>
        <end position="242"/>
    </location>
</feature>
<feature type="compositionally biased region" description="Low complexity" evidence="1">
    <location>
        <begin position="344"/>
        <end position="353"/>
    </location>
</feature>
<feature type="region of interest" description="Disordered" evidence="1">
    <location>
        <begin position="343"/>
        <end position="382"/>
    </location>
</feature>
<proteinExistence type="predicted"/>
<dbReference type="Proteomes" id="UP000887566">
    <property type="component" value="Unplaced"/>
</dbReference>
<evidence type="ECO:0000313" key="3">
    <source>
        <dbReference type="Proteomes" id="UP000887566"/>
    </source>
</evidence>
<keyword evidence="3" id="KW-1185">Reference proteome</keyword>
<dbReference type="PANTHER" id="PTHR10663">
    <property type="entry name" value="GUANYL-NUCLEOTIDE EXCHANGE FACTOR"/>
    <property type="match status" value="1"/>
</dbReference>
<dbReference type="AlphaFoldDB" id="A0A914W7Z2"/>
<feature type="region of interest" description="Disordered" evidence="1">
    <location>
        <begin position="1"/>
        <end position="28"/>
    </location>
</feature>
<reference evidence="4" key="1">
    <citation type="submission" date="2022-11" db="UniProtKB">
        <authorList>
            <consortium name="WormBaseParasite"/>
        </authorList>
    </citation>
    <scope>IDENTIFICATION</scope>
</reference>
<dbReference type="InterPro" id="IPR056604">
    <property type="entry name" value="GBF1-like_TPR"/>
</dbReference>
<feature type="compositionally biased region" description="Pro residues" evidence="1">
    <location>
        <begin position="354"/>
        <end position="382"/>
    </location>
</feature>
<evidence type="ECO:0000313" key="4">
    <source>
        <dbReference type="WBParaSite" id="PSAMB.scaffold3376size18526.g21305.t1"/>
    </source>
</evidence>
<evidence type="ECO:0000256" key="1">
    <source>
        <dbReference type="SAM" id="MobiDB-lite"/>
    </source>
</evidence>